<keyword evidence="5 6" id="KW-0472">Membrane</keyword>
<evidence type="ECO:0000313" key="8">
    <source>
        <dbReference type="EMBL" id="PTV04120.1"/>
    </source>
</evidence>
<dbReference type="Pfam" id="PF02706">
    <property type="entry name" value="Wzz"/>
    <property type="match status" value="1"/>
</dbReference>
<dbReference type="AlphaFoldDB" id="A0A2T5Q3W4"/>
<dbReference type="RefSeq" id="WP_107721393.1">
    <property type="nucleotide sequence ID" value="NZ_QAZN01000006.1"/>
</dbReference>
<reference evidence="9" key="1">
    <citation type="submission" date="2018-04" db="EMBL/GenBank/DDBJ databases">
        <title>Draft Genome Sequences of 10 Lactobacillus Species from 22 Commercial Probiotic Products.</title>
        <authorList>
            <person name="Gangiredla J."/>
            <person name="Barnaba T.J."/>
            <person name="Mammel M.K."/>
            <person name="Lacher D.W."/>
            <person name="Elkins C.A."/>
            <person name="Lampel K.A."/>
            <person name="Whitehouse C.A."/>
            <person name="Tartera C."/>
        </authorList>
    </citation>
    <scope>NUCLEOTIDE SEQUENCE [LARGE SCALE GENOMIC DNA]</scope>
    <source>
        <strain evidence="9">DS12_10</strain>
    </source>
</reference>
<evidence type="ECO:0000259" key="7">
    <source>
        <dbReference type="Pfam" id="PF02706"/>
    </source>
</evidence>
<evidence type="ECO:0000256" key="6">
    <source>
        <dbReference type="SAM" id="Phobius"/>
    </source>
</evidence>
<keyword evidence="3 6" id="KW-0812">Transmembrane</keyword>
<accession>A0A2T5Q3W4</accession>
<evidence type="ECO:0000256" key="1">
    <source>
        <dbReference type="ARBA" id="ARBA00004651"/>
    </source>
</evidence>
<evidence type="ECO:0000256" key="2">
    <source>
        <dbReference type="ARBA" id="ARBA00022475"/>
    </source>
</evidence>
<evidence type="ECO:0000256" key="5">
    <source>
        <dbReference type="ARBA" id="ARBA00023136"/>
    </source>
</evidence>
<evidence type="ECO:0000256" key="3">
    <source>
        <dbReference type="ARBA" id="ARBA00022692"/>
    </source>
</evidence>
<gene>
    <name evidence="8" type="ORF">DB325_04795</name>
</gene>
<evidence type="ECO:0000313" key="9">
    <source>
        <dbReference type="Proteomes" id="UP000244083"/>
    </source>
</evidence>
<dbReference type="EMBL" id="QAZN01000006">
    <property type="protein sequence ID" value="PTV04120.1"/>
    <property type="molecule type" value="Genomic_DNA"/>
</dbReference>
<keyword evidence="2" id="KW-1003">Cell membrane</keyword>
<sequence>MQNVKISLKNISKIVWYNIIVIVIATLLFGLVGGLYAKHKQHTDYVSTRNLMTTNSYRGSAANEEVQANINLGDTYAKIVESDDVARVARQKLPKSIRKKYSTNQISSMVKADPVMQTTIVKVNVKAETAKVSSEIVNAVTDAAAEQIPKKVPSVGKISLFARETAGDAQSVTTPSIKKFTLIGAAAGFLFGMVLAFSVTTWIKLI</sequence>
<evidence type="ECO:0000256" key="4">
    <source>
        <dbReference type="ARBA" id="ARBA00022989"/>
    </source>
</evidence>
<protein>
    <submittedName>
        <fullName evidence="8">Lipopolysaccharide biosynthesis protein</fullName>
    </submittedName>
</protein>
<comment type="subcellular location">
    <subcellularLocation>
        <location evidence="1">Cell membrane</location>
        <topology evidence="1">Multi-pass membrane protein</topology>
    </subcellularLocation>
</comment>
<organism evidence="8 9">
    <name type="scientific">Limosilactobacillus reuteri</name>
    <name type="common">Lactobacillus reuteri</name>
    <dbReference type="NCBI Taxonomy" id="1598"/>
    <lineage>
        <taxon>Bacteria</taxon>
        <taxon>Bacillati</taxon>
        <taxon>Bacillota</taxon>
        <taxon>Bacilli</taxon>
        <taxon>Lactobacillales</taxon>
        <taxon>Lactobacillaceae</taxon>
        <taxon>Limosilactobacillus</taxon>
    </lineage>
</organism>
<dbReference type="InterPro" id="IPR003856">
    <property type="entry name" value="LPS_length_determ_N"/>
</dbReference>
<comment type="caution">
    <text evidence="8">The sequence shown here is derived from an EMBL/GenBank/DDBJ whole genome shotgun (WGS) entry which is preliminary data.</text>
</comment>
<feature type="transmembrane region" description="Helical" evidence="6">
    <location>
        <begin position="180"/>
        <end position="203"/>
    </location>
</feature>
<feature type="transmembrane region" description="Helical" evidence="6">
    <location>
        <begin position="15"/>
        <end position="37"/>
    </location>
</feature>
<name>A0A2T5Q3W4_LIMRT</name>
<feature type="domain" description="Polysaccharide chain length determinant N-terminal" evidence="7">
    <location>
        <begin position="5"/>
        <end position="88"/>
    </location>
</feature>
<dbReference type="GO" id="GO:0005886">
    <property type="term" value="C:plasma membrane"/>
    <property type="evidence" value="ECO:0007669"/>
    <property type="project" value="UniProtKB-SubCell"/>
</dbReference>
<keyword evidence="4 6" id="KW-1133">Transmembrane helix</keyword>
<dbReference type="Proteomes" id="UP000244083">
    <property type="component" value="Unassembled WGS sequence"/>
</dbReference>
<proteinExistence type="predicted"/>